<dbReference type="RefSeq" id="WP_407864304.1">
    <property type="nucleotide sequence ID" value="NZ_BAAFZP010000001.1"/>
</dbReference>
<dbReference type="PANTHER" id="PTHR48081">
    <property type="entry name" value="AB HYDROLASE SUPERFAMILY PROTEIN C4A8.06C"/>
    <property type="match status" value="1"/>
</dbReference>
<dbReference type="Gene3D" id="3.40.50.1820">
    <property type="entry name" value="alpha/beta hydrolase"/>
    <property type="match status" value="1"/>
</dbReference>
<dbReference type="InterPro" id="IPR050300">
    <property type="entry name" value="GDXG_lipolytic_enzyme"/>
</dbReference>
<dbReference type="InterPro" id="IPR013094">
    <property type="entry name" value="AB_hydrolase_3"/>
</dbReference>
<dbReference type="Proteomes" id="UP001628091">
    <property type="component" value="Unassembled WGS sequence"/>
</dbReference>
<dbReference type="EMBL" id="BAAFZP010000001">
    <property type="protein sequence ID" value="GAB1581484.1"/>
    <property type="molecule type" value="Genomic_DNA"/>
</dbReference>
<gene>
    <name evidence="3" type="ORF">PPNSA23_14270</name>
</gene>
<feature type="domain" description="Alpha/beta hydrolase fold-3" evidence="2">
    <location>
        <begin position="34"/>
        <end position="230"/>
    </location>
</feature>
<protein>
    <submittedName>
        <fullName evidence="3">Alpha/beta hydrolase</fullName>
    </submittedName>
</protein>
<comment type="caution">
    <text evidence="3">The sequence shown here is derived from an EMBL/GenBank/DDBJ whole genome shotgun (WGS) entry which is preliminary data.</text>
</comment>
<name>A0ABQ0GXT3_9HYPH</name>
<dbReference type="GO" id="GO:0016787">
    <property type="term" value="F:hydrolase activity"/>
    <property type="evidence" value="ECO:0007669"/>
    <property type="project" value="UniProtKB-KW"/>
</dbReference>
<dbReference type="SUPFAM" id="SSF53474">
    <property type="entry name" value="alpha/beta-Hydrolases"/>
    <property type="match status" value="1"/>
</dbReference>
<evidence type="ECO:0000313" key="4">
    <source>
        <dbReference type="Proteomes" id="UP001628091"/>
    </source>
</evidence>
<keyword evidence="4" id="KW-1185">Reference proteome</keyword>
<dbReference type="PANTHER" id="PTHR48081:SF8">
    <property type="entry name" value="ALPHA_BETA HYDROLASE FOLD-3 DOMAIN-CONTAINING PROTEIN-RELATED"/>
    <property type="match status" value="1"/>
</dbReference>
<accession>A0ABQ0GXT3</accession>
<dbReference type="Pfam" id="PF07859">
    <property type="entry name" value="Abhydrolase_3"/>
    <property type="match status" value="1"/>
</dbReference>
<evidence type="ECO:0000259" key="2">
    <source>
        <dbReference type="Pfam" id="PF07859"/>
    </source>
</evidence>
<dbReference type="InterPro" id="IPR029058">
    <property type="entry name" value="AB_hydrolase_fold"/>
</dbReference>
<reference evidence="3 4" key="1">
    <citation type="submission" date="2024-10" db="EMBL/GenBank/DDBJ databases">
        <title>Isolation, draft genome sequencing and identification of Phyllobacterium sp. NSA23, isolated from leaf soil.</title>
        <authorList>
            <person name="Akita H."/>
        </authorList>
    </citation>
    <scope>NUCLEOTIDE SEQUENCE [LARGE SCALE GENOMIC DNA]</scope>
    <source>
        <strain evidence="3 4">NSA23</strain>
    </source>
</reference>
<evidence type="ECO:0000256" key="1">
    <source>
        <dbReference type="ARBA" id="ARBA00022801"/>
    </source>
</evidence>
<keyword evidence="1 3" id="KW-0378">Hydrolase</keyword>
<sequence length="269" mass="28727">MGTVWTEEMLDSDAGRVPVRVYRGDRQAKTPPLVLHLHGGAFLGGSLESGELVATLLANAGAVVVAADYSHAAKQPFPAALQFTFGLLGCLCKGRANLASRKSPLFVAGEEAGGNLAAGLALKARDVHLGGLQGQILLSPMLDPTMATGSFRKAEAEATNCRWVDGWNRYLGFASKACHPYATPSYCMRLAGVAPALVVTAEDDPMRDESVNYARRLREAGVMVQEHILAGRTGWPNAYCNCTGARPQWGESLCGFFTEFFQETGALPH</sequence>
<evidence type="ECO:0000313" key="3">
    <source>
        <dbReference type="EMBL" id="GAB1581484.1"/>
    </source>
</evidence>
<proteinExistence type="predicted"/>
<organism evidence="3 4">
    <name type="scientific">Phyllobacterium phragmitis</name>
    <dbReference type="NCBI Taxonomy" id="2670329"/>
    <lineage>
        <taxon>Bacteria</taxon>
        <taxon>Pseudomonadati</taxon>
        <taxon>Pseudomonadota</taxon>
        <taxon>Alphaproteobacteria</taxon>
        <taxon>Hyphomicrobiales</taxon>
        <taxon>Phyllobacteriaceae</taxon>
        <taxon>Phyllobacterium</taxon>
    </lineage>
</organism>